<gene>
    <name evidence="1" type="ORF">VRS74_10990</name>
</gene>
<evidence type="ECO:0008006" key="3">
    <source>
        <dbReference type="Google" id="ProtNLM"/>
    </source>
</evidence>
<sequence>MRLPADLADNTRTEFQGVSGWTHGRFTVGEYSGGYERSEERLAFFDTWIKNSGHTEFVIEGPAISTTIEARCRVRERIVDLGSLEFKTKPMSYSCEFTAVGRPFPARFELQEVREGLSGALSKEARRGEILLGGEAVQIRSVHRIEGSPFAMASPIGYVFEQDGRPVGAVELNGRPALIMPRGTDQGLARTLTIAALALGLFWDPADSQLGE</sequence>
<dbReference type="Proteomes" id="UP001343492">
    <property type="component" value="Unassembled WGS sequence"/>
</dbReference>
<organism evidence="1 2">
    <name type="scientific">Altererythrobacter litoralis</name>
    <dbReference type="NCBI Taxonomy" id="3113904"/>
    <lineage>
        <taxon>Bacteria</taxon>
        <taxon>Pseudomonadati</taxon>
        <taxon>Pseudomonadota</taxon>
        <taxon>Alphaproteobacteria</taxon>
        <taxon>Sphingomonadales</taxon>
        <taxon>Erythrobacteraceae</taxon>
        <taxon>Altererythrobacter</taxon>
    </lineage>
</organism>
<name>A0ABU7GGI6_9SPHN</name>
<dbReference type="EMBL" id="JAZDQV010000011">
    <property type="protein sequence ID" value="MEE1878208.1"/>
    <property type="molecule type" value="Genomic_DNA"/>
</dbReference>
<protein>
    <recommendedName>
        <fullName evidence="3">DUF3108 domain-containing protein</fullName>
    </recommendedName>
</protein>
<keyword evidence="2" id="KW-1185">Reference proteome</keyword>
<evidence type="ECO:0000313" key="2">
    <source>
        <dbReference type="Proteomes" id="UP001343492"/>
    </source>
</evidence>
<accession>A0ABU7GGI6</accession>
<reference evidence="1 2" key="1">
    <citation type="submission" date="2024-01" db="EMBL/GenBank/DDBJ databases">
        <title>The genome sequence of Erythrobacteraceae sp. strain 1XM1-14.</title>
        <authorList>
            <person name="Liu Y."/>
        </authorList>
    </citation>
    <scope>NUCLEOTIDE SEQUENCE [LARGE SCALE GENOMIC DNA]</scope>
    <source>
        <strain evidence="1 2">1XM1-14</strain>
    </source>
</reference>
<dbReference type="RefSeq" id="WP_354145314.1">
    <property type="nucleotide sequence ID" value="NZ_JAZDQV010000011.1"/>
</dbReference>
<evidence type="ECO:0000313" key="1">
    <source>
        <dbReference type="EMBL" id="MEE1878208.1"/>
    </source>
</evidence>
<proteinExistence type="predicted"/>
<comment type="caution">
    <text evidence="1">The sequence shown here is derived from an EMBL/GenBank/DDBJ whole genome shotgun (WGS) entry which is preliminary data.</text>
</comment>